<protein>
    <submittedName>
        <fullName evidence="2">Uncharacterized protein</fullName>
    </submittedName>
</protein>
<gene>
    <name evidence="2" type="ORF">ACEU3E_06190</name>
</gene>
<accession>A0ABV4UWJ0</accession>
<feature type="region of interest" description="Disordered" evidence="1">
    <location>
        <begin position="1"/>
        <end position="27"/>
    </location>
</feature>
<keyword evidence="3" id="KW-1185">Reference proteome</keyword>
<dbReference type="InterPro" id="IPR058600">
    <property type="entry name" value="YhjD-like"/>
</dbReference>
<evidence type="ECO:0000256" key="1">
    <source>
        <dbReference type="SAM" id="MobiDB-lite"/>
    </source>
</evidence>
<dbReference type="Proteomes" id="UP001575622">
    <property type="component" value="Unassembled WGS sequence"/>
</dbReference>
<dbReference type="Pfam" id="PF26325">
    <property type="entry name" value="YhjD"/>
    <property type="match status" value="1"/>
</dbReference>
<reference evidence="2 3" key="1">
    <citation type="submission" date="2024-09" db="EMBL/GenBank/DDBJ databases">
        <authorList>
            <person name="Makale K.P.P."/>
            <person name="Makhzoum A."/>
            <person name="Rantong G."/>
            <person name="Rahube T.O."/>
        </authorList>
    </citation>
    <scope>NUCLEOTIDE SEQUENCE [LARGE SCALE GENOMIC DNA]</scope>
    <source>
        <strain evidence="2 3">KM_D13</strain>
    </source>
</reference>
<dbReference type="EMBL" id="JBHDLN010000003">
    <property type="protein sequence ID" value="MFB0841749.1"/>
    <property type="molecule type" value="Genomic_DNA"/>
</dbReference>
<evidence type="ECO:0000313" key="3">
    <source>
        <dbReference type="Proteomes" id="UP001575622"/>
    </source>
</evidence>
<comment type="caution">
    <text evidence="2">The sequence shown here is derived from an EMBL/GenBank/DDBJ whole genome shotgun (WGS) entry which is preliminary data.</text>
</comment>
<dbReference type="RefSeq" id="WP_373949357.1">
    <property type="nucleotide sequence ID" value="NZ_JBHDLN010000003.1"/>
</dbReference>
<sequence>MMITEHREAAEEQSHPGGETKRAQVPTREELEMIRDAVLLPVLLTMIEKNGKEITLSTNPLRKLYVAVTLALMNRVHSELAAVNRELRNRKIKVFKDDREDTDLHFRYICRGYEDKFSIMRDVARASISTKIGKHIQNISAELNKKV</sequence>
<name>A0ABV4UWJ0_9BACL</name>
<organism evidence="2 3">
    <name type="scientific">Paenibacillus oleatilyticus</name>
    <dbReference type="NCBI Taxonomy" id="2594886"/>
    <lineage>
        <taxon>Bacteria</taxon>
        <taxon>Bacillati</taxon>
        <taxon>Bacillota</taxon>
        <taxon>Bacilli</taxon>
        <taxon>Bacillales</taxon>
        <taxon>Paenibacillaceae</taxon>
        <taxon>Paenibacillus</taxon>
    </lineage>
</organism>
<evidence type="ECO:0000313" key="2">
    <source>
        <dbReference type="EMBL" id="MFB0841749.1"/>
    </source>
</evidence>
<proteinExistence type="predicted"/>